<evidence type="ECO:0000256" key="1">
    <source>
        <dbReference type="SAM" id="MobiDB-lite"/>
    </source>
</evidence>
<feature type="compositionally biased region" description="Basic and acidic residues" evidence="1">
    <location>
        <begin position="162"/>
        <end position="171"/>
    </location>
</feature>
<gene>
    <name evidence="3" type="primary">LOC111084006</name>
</gene>
<evidence type="ECO:0000313" key="3">
    <source>
        <dbReference type="RefSeq" id="XP_022236481.1"/>
    </source>
</evidence>
<sequence>MSDVHSCPTETPLEVNVKIPVLSLNKHSKTTNRELSSRKEKEDKDKSHKSEGSPRKVYRHLERRETSHMFQLGLDIGTSSLSTSKKTNSEDLTQTKSKLPKAGWKTSKFFSRTLTSGELLKGLKKFSIGNETENKSTEAKMLKSKRSLFQKRASSEEGPNSSEKEEYEERQPPTSTSENSSPYKKFVEKEGIVCKKEDLLSIIKPKSDDVSGIALQPTWSVDSSSGEKPAFLQLTPTTFQKRRLKSRKMAHKRSPSDDTATEETVENVILDKTIEETKHEQSSGKEEVVIQIHKEPEGKPEDEHATVLWGDGNVLNAILLGDAIETFLKGSMCGGGSEKRVSFKK</sequence>
<dbReference type="Proteomes" id="UP000694941">
    <property type="component" value="Unplaced"/>
</dbReference>
<reference evidence="3" key="1">
    <citation type="submission" date="2025-08" db="UniProtKB">
        <authorList>
            <consortium name="RefSeq"/>
        </authorList>
    </citation>
    <scope>IDENTIFICATION</scope>
    <source>
        <tissue evidence="3">Muscle</tissue>
    </source>
</reference>
<feature type="region of interest" description="Disordered" evidence="1">
    <location>
        <begin position="132"/>
        <end position="183"/>
    </location>
</feature>
<feature type="compositionally biased region" description="Polar residues" evidence="1">
    <location>
        <begin position="172"/>
        <end position="182"/>
    </location>
</feature>
<feature type="compositionally biased region" description="Basic and acidic residues" evidence="1">
    <location>
        <begin position="31"/>
        <end position="57"/>
    </location>
</feature>
<feature type="region of interest" description="Disordered" evidence="1">
    <location>
        <begin position="20"/>
        <end position="57"/>
    </location>
</feature>
<feature type="compositionally biased region" description="Basic residues" evidence="1">
    <location>
        <begin position="242"/>
        <end position="253"/>
    </location>
</feature>
<feature type="region of interest" description="Disordered" evidence="1">
    <location>
        <begin position="79"/>
        <end position="98"/>
    </location>
</feature>
<feature type="region of interest" description="Disordered" evidence="1">
    <location>
        <begin position="242"/>
        <end position="262"/>
    </location>
</feature>
<evidence type="ECO:0000313" key="2">
    <source>
        <dbReference type="Proteomes" id="UP000694941"/>
    </source>
</evidence>
<accession>A0ABM1RYM6</accession>
<feature type="compositionally biased region" description="Basic and acidic residues" evidence="1">
    <location>
        <begin position="132"/>
        <end position="141"/>
    </location>
</feature>
<organism evidence="2 3">
    <name type="scientific">Limulus polyphemus</name>
    <name type="common">Atlantic horseshoe crab</name>
    <dbReference type="NCBI Taxonomy" id="6850"/>
    <lineage>
        <taxon>Eukaryota</taxon>
        <taxon>Metazoa</taxon>
        <taxon>Ecdysozoa</taxon>
        <taxon>Arthropoda</taxon>
        <taxon>Chelicerata</taxon>
        <taxon>Merostomata</taxon>
        <taxon>Xiphosura</taxon>
        <taxon>Limulidae</taxon>
        <taxon>Limulus</taxon>
    </lineage>
</organism>
<dbReference type="RefSeq" id="XP_022236481.1">
    <property type="nucleotide sequence ID" value="XM_022380773.1"/>
</dbReference>
<proteinExistence type="predicted"/>
<name>A0ABM1RYM6_LIMPO</name>
<dbReference type="GeneID" id="111084006"/>
<protein>
    <submittedName>
        <fullName evidence="3">Uncharacterized protein LOC111084006</fullName>
    </submittedName>
</protein>
<keyword evidence="2" id="KW-1185">Reference proteome</keyword>